<evidence type="ECO:0000256" key="1">
    <source>
        <dbReference type="ARBA" id="ARBA00004651"/>
    </source>
</evidence>
<evidence type="ECO:0000313" key="18">
    <source>
        <dbReference type="Proteomes" id="UP000225548"/>
    </source>
</evidence>
<feature type="domain" description="Peptidase C39" evidence="16">
    <location>
        <begin position="10"/>
        <end position="129"/>
    </location>
</feature>
<dbReference type="Pfam" id="PF03412">
    <property type="entry name" value="Peptidase_C39"/>
    <property type="match status" value="1"/>
</dbReference>
<dbReference type="Gene3D" id="3.40.50.300">
    <property type="entry name" value="P-loop containing nucleotide triphosphate hydrolases"/>
    <property type="match status" value="1"/>
</dbReference>
<feature type="transmembrane region" description="Helical" evidence="13">
    <location>
        <begin position="382"/>
        <end position="406"/>
    </location>
</feature>
<dbReference type="PANTHER" id="PTHR24221">
    <property type="entry name" value="ATP-BINDING CASSETTE SUB-FAMILY B"/>
    <property type="match status" value="1"/>
</dbReference>
<dbReference type="PROSITE" id="PS50929">
    <property type="entry name" value="ABC_TM1F"/>
    <property type="match status" value="1"/>
</dbReference>
<keyword evidence="10 13" id="KW-0472">Membrane</keyword>
<dbReference type="InterPro" id="IPR011527">
    <property type="entry name" value="ABC1_TM_dom"/>
</dbReference>
<dbReference type="GO" id="GO:0008234">
    <property type="term" value="F:cysteine-type peptidase activity"/>
    <property type="evidence" value="ECO:0007669"/>
    <property type="project" value="UniProtKB-KW"/>
</dbReference>
<dbReference type="InterPro" id="IPR005074">
    <property type="entry name" value="Peptidase_C39"/>
</dbReference>
<comment type="subcellular location">
    <subcellularLocation>
        <location evidence="1">Cell membrane</location>
        <topology evidence="1">Multi-pass membrane protein</topology>
    </subcellularLocation>
</comment>
<dbReference type="PROSITE" id="PS50990">
    <property type="entry name" value="PEPTIDASE_C39"/>
    <property type="match status" value="1"/>
</dbReference>
<dbReference type="GO" id="GO:0005524">
    <property type="term" value="F:ATP binding"/>
    <property type="evidence" value="ECO:0007669"/>
    <property type="project" value="UniProtKB-KW"/>
</dbReference>
<keyword evidence="6" id="KW-0645">Protease</keyword>
<dbReference type="GO" id="GO:0005886">
    <property type="term" value="C:plasma membrane"/>
    <property type="evidence" value="ECO:0007669"/>
    <property type="project" value="UniProtKB-SubCell"/>
</dbReference>
<evidence type="ECO:0000256" key="12">
    <source>
        <dbReference type="ARBA" id="ARBA00061644"/>
    </source>
</evidence>
<dbReference type="FunFam" id="3.40.50.300:FF:000299">
    <property type="entry name" value="ABC transporter ATP-binding protein/permease"/>
    <property type="match status" value="1"/>
</dbReference>
<evidence type="ECO:0000256" key="10">
    <source>
        <dbReference type="ARBA" id="ARBA00023136"/>
    </source>
</evidence>
<dbReference type="PROSITE" id="PS50893">
    <property type="entry name" value="ABC_TRANSPORTER_2"/>
    <property type="match status" value="1"/>
</dbReference>
<sequence>MISRLRPTIQITPTECGLCCASMILTHHRSKESLVSLRTEFDVGRDGLSVRDIRRVLESRGLAVTTFRANLAGLRDVRLPVIAFWRNSHFVVVERIVRGTVTVLDPARGRVVLSAQEFEADFAGIIILATPTADFQPDLHREPWVWREFLAHMKHAKAPLVGVAVFSLITYGVSLAVPMITQRLVDGFVADGDVGLSTLTKTLAVVAAVTFFGVVQAQVVFVTRLTVVFGRTLMGTTFKHLLTLPYRYFGTRSPGELIYRLASVSSLRDLLATQVIAGVLDAGMIVVVFAYMASKSVQLALVALGFFLLISVVLVVTRTPILNALNAEMTEFSKTQGLQIEAVSSIASLRVAGVEDEFFQDWSTTYERGLARMRERSVLQGWVNSFVGVARTGAPLVILLLGLMMAASGTLSLGEAVAFQALSTSFFALSTSIFAAFSQYLVATSYLERLVDITRAEPEAWPEDGFTGEVQGRIEVRDLRFRFTDNSADVLQGISFDAAPGQKIAIVGTSGSGKTTLGQVLSGLQRPTGGSVTYDGRPITEFDRRAFYSMIGVVPQEIDLQNKSIRDNITMGGAVHDPARVVQAAEAAQIHHEILQMPMGYDTRISEMGANISGGQRQRIALARAIYKNPKILLLDEATSSLDVLNETRIAEHLRRVECTRIVIAHRMSTIVDADRILVMQAGRIMQAGTHEELFATEGHYRDLFMTQQDALDLVGLGPVAQTIPSS</sequence>
<dbReference type="Proteomes" id="UP000225548">
    <property type="component" value="Unassembled WGS sequence"/>
</dbReference>
<protein>
    <submittedName>
        <fullName evidence="17">ABC-type bacteriocin/lantibiotic exporter with double-glycine peptidase domain</fullName>
    </submittedName>
</protein>
<keyword evidence="4 13" id="KW-0812">Transmembrane</keyword>
<organism evidence="17 18">
    <name type="scientific">Sanguibacter antarcticus</name>
    <dbReference type="NCBI Taxonomy" id="372484"/>
    <lineage>
        <taxon>Bacteria</taxon>
        <taxon>Bacillati</taxon>
        <taxon>Actinomycetota</taxon>
        <taxon>Actinomycetes</taxon>
        <taxon>Micrococcales</taxon>
        <taxon>Sanguibacteraceae</taxon>
        <taxon>Sanguibacter</taxon>
    </lineage>
</organism>
<dbReference type="EMBL" id="PDJG01000001">
    <property type="protein sequence ID" value="PFG35039.1"/>
    <property type="molecule type" value="Genomic_DNA"/>
</dbReference>
<evidence type="ECO:0000256" key="5">
    <source>
        <dbReference type="ARBA" id="ARBA00022741"/>
    </source>
</evidence>
<dbReference type="GO" id="GO:0015031">
    <property type="term" value="P:protein transport"/>
    <property type="evidence" value="ECO:0007669"/>
    <property type="project" value="UniProtKB-KW"/>
</dbReference>
<evidence type="ECO:0000256" key="2">
    <source>
        <dbReference type="ARBA" id="ARBA00022448"/>
    </source>
</evidence>
<keyword evidence="18" id="KW-1185">Reference proteome</keyword>
<dbReference type="InterPro" id="IPR036640">
    <property type="entry name" value="ABC1_TM_sf"/>
</dbReference>
<dbReference type="InterPro" id="IPR027417">
    <property type="entry name" value="P-loop_NTPase"/>
</dbReference>
<dbReference type="GO" id="GO:0016887">
    <property type="term" value="F:ATP hydrolysis activity"/>
    <property type="evidence" value="ECO:0007669"/>
    <property type="project" value="InterPro"/>
</dbReference>
<name>A0A2A9EA01_9MICO</name>
<dbReference type="InterPro" id="IPR039421">
    <property type="entry name" value="Type_1_exporter"/>
</dbReference>
<dbReference type="SUPFAM" id="SSF52540">
    <property type="entry name" value="P-loop containing nucleoside triphosphate hydrolases"/>
    <property type="match status" value="1"/>
</dbReference>
<comment type="caution">
    <text evidence="17">The sequence shown here is derived from an EMBL/GenBank/DDBJ whole genome shotgun (WGS) entry which is preliminary data.</text>
</comment>
<dbReference type="InterPro" id="IPR017871">
    <property type="entry name" value="ABC_transporter-like_CS"/>
</dbReference>
<feature type="domain" description="ABC transporter" evidence="14">
    <location>
        <begin position="474"/>
        <end position="707"/>
    </location>
</feature>
<dbReference type="GO" id="GO:0034040">
    <property type="term" value="F:ATPase-coupled lipid transmembrane transporter activity"/>
    <property type="evidence" value="ECO:0007669"/>
    <property type="project" value="TreeGrafter"/>
</dbReference>
<dbReference type="RefSeq" id="WP_098455980.1">
    <property type="nucleotide sequence ID" value="NZ_PDJG01000001.1"/>
</dbReference>
<evidence type="ECO:0000256" key="4">
    <source>
        <dbReference type="ARBA" id="ARBA00022692"/>
    </source>
</evidence>
<evidence type="ECO:0000313" key="17">
    <source>
        <dbReference type="EMBL" id="PFG35039.1"/>
    </source>
</evidence>
<evidence type="ECO:0000259" key="16">
    <source>
        <dbReference type="PROSITE" id="PS50990"/>
    </source>
</evidence>
<keyword evidence="11" id="KW-0080">Bacteriocin transport</keyword>
<dbReference type="PROSITE" id="PS00211">
    <property type="entry name" value="ABC_TRANSPORTER_1"/>
    <property type="match status" value="1"/>
</dbReference>
<keyword evidence="6" id="KW-0378">Hydrolase</keyword>
<feature type="transmembrane region" description="Helical" evidence="13">
    <location>
        <begin position="426"/>
        <end position="447"/>
    </location>
</feature>
<feature type="domain" description="ABC transmembrane type-1" evidence="15">
    <location>
        <begin position="161"/>
        <end position="440"/>
    </location>
</feature>
<dbReference type="Gene3D" id="3.90.70.10">
    <property type="entry name" value="Cysteine proteinases"/>
    <property type="match status" value="1"/>
</dbReference>
<keyword evidence="3" id="KW-1003">Cell membrane</keyword>
<dbReference type="GO" id="GO:0006508">
    <property type="term" value="P:proteolysis"/>
    <property type="evidence" value="ECO:0007669"/>
    <property type="project" value="InterPro"/>
</dbReference>
<evidence type="ECO:0000259" key="15">
    <source>
        <dbReference type="PROSITE" id="PS50929"/>
    </source>
</evidence>
<evidence type="ECO:0000256" key="7">
    <source>
        <dbReference type="ARBA" id="ARBA00022840"/>
    </source>
</evidence>
<accession>A0A2A9EA01</accession>
<dbReference type="AlphaFoldDB" id="A0A2A9EA01"/>
<dbReference type="OrthoDB" id="9806127at2"/>
<feature type="transmembrane region" description="Helical" evidence="13">
    <location>
        <begin position="297"/>
        <end position="316"/>
    </location>
</feature>
<feature type="transmembrane region" description="Helical" evidence="13">
    <location>
        <begin position="160"/>
        <end position="181"/>
    </location>
</feature>
<dbReference type="SUPFAM" id="SSF90123">
    <property type="entry name" value="ABC transporter transmembrane region"/>
    <property type="match status" value="1"/>
</dbReference>
<dbReference type="GO" id="GO:0140359">
    <property type="term" value="F:ABC-type transporter activity"/>
    <property type="evidence" value="ECO:0007669"/>
    <property type="project" value="InterPro"/>
</dbReference>
<keyword evidence="7" id="KW-0067">ATP-binding</keyword>
<dbReference type="CDD" id="cd18555">
    <property type="entry name" value="ABC_6TM_T1SS_like"/>
    <property type="match status" value="1"/>
</dbReference>
<evidence type="ECO:0000259" key="14">
    <source>
        <dbReference type="PROSITE" id="PS50893"/>
    </source>
</evidence>
<keyword evidence="5" id="KW-0547">Nucleotide-binding</keyword>
<evidence type="ECO:0000256" key="9">
    <source>
        <dbReference type="ARBA" id="ARBA00022989"/>
    </source>
</evidence>
<reference evidence="17 18" key="1">
    <citation type="submission" date="2017-10" db="EMBL/GenBank/DDBJ databases">
        <title>Sequencing the genomes of 1000 actinobacteria strains.</title>
        <authorList>
            <person name="Klenk H.-P."/>
        </authorList>
    </citation>
    <scope>NUCLEOTIDE SEQUENCE [LARGE SCALE GENOMIC DNA]</scope>
    <source>
        <strain evidence="17 18">DSM 18966</strain>
    </source>
</reference>
<dbReference type="Pfam" id="PF00664">
    <property type="entry name" value="ABC_membrane"/>
    <property type="match status" value="1"/>
</dbReference>
<evidence type="ECO:0000256" key="11">
    <source>
        <dbReference type="ARBA" id="ARBA00043264"/>
    </source>
</evidence>
<comment type="similarity">
    <text evidence="12">Belongs to the ABC transporter superfamily. Lipid exporter (TC 3.A.1.106) family.</text>
</comment>
<dbReference type="InterPro" id="IPR003439">
    <property type="entry name" value="ABC_transporter-like_ATP-bd"/>
</dbReference>
<keyword evidence="2" id="KW-0813">Transport</keyword>
<dbReference type="SMART" id="SM00382">
    <property type="entry name" value="AAA"/>
    <property type="match status" value="1"/>
</dbReference>
<keyword evidence="9 13" id="KW-1133">Transmembrane helix</keyword>
<proteinExistence type="inferred from homology"/>
<feature type="transmembrane region" description="Helical" evidence="13">
    <location>
        <begin position="270"/>
        <end position="291"/>
    </location>
</feature>
<evidence type="ECO:0000256" key="13">
    <source>
        <dbReference type="SAM" id="Phobius"/>
    </source>
</evidence>
<dbReference type="Pfam" id="PF00005">
    <property type="entry name" value="ABC_tran"/>
    <property type="match status" value="1"/>
</dbReference>
<evidence type="ECO:0000256" key="8">
    <source>
        <dbReference type="ARBA" id="ARBA00022927"/>
    </source>
</evidence>
<feature type="transmembrane region" description="Helical" evidence="13">
    <location>
        <begin position="201"/>
        <end position="222"/>
    </location>
</feature>
<keyword evidence="6" id="KW-0788">Thiol protease</keyword>
<evidence type="ECO:0000256" key="6">
    <source>
        <dbReference type="ARBA" id="ARBA00022807"/>
    </source>
</evidence>
<dbReference type="PANTHER" id="PTHR24221:SF654">
    <property type="entry name" value="ATP-BINDING CASSETTE SUB-FAMILY B MEMBER 6"/>
    <property type="match status" value="1"/>
</dbReference>
<dbReference type="Gene3D" id="1.20.1560.10">
    <property type="entry name" value="ABC transporter type 1, transmembrane domain"/>
    <property type="match status" value="1"/>
</dbReference>
<dbReference type="GO" id="GO:0043213">
    <property type="term" value="P:bacteriocin transport"/>
    <property type="evidence" value="ECO:0007669"/>
    <property type="project" value="UniProtKB-KW"/>
</dbReference>
<keyword evidence="8" id="KW-0653">Protein transport</keyword>
<gene>
    <name evidence="17" type="ORF">ATL42_2972</name>
</gene>
<dbReference type="InterPro" id="IPR003593">
    <property type="entry name" value="AAA+_ATPase"/>
</dbReference>
<evidence type="ECO:0000256" key="3">
    <source>
        <dbReference type="ARBA" id="ARBA00022475"/>
    </source>
</evidence>